<dbReference type="PANTHER" id="PTHR46796:SF7">
    <property type="entry name" value="ARAC FAMILY TRANSCRIPTIONAL REGULATOR"/>
    <property type="match status" value="1"/>
</dbReference>
<evidence type="ECO:0000256" key="3">
    <source>
        <dbReference type="ARBA" id="ARBA00023163"/>
    </source>
</evidence>
<evidence type="ECO:0000313" key="6">
    <source>
        <dbReference type="Proteomes" id="UP000468531"/>
    </source>
</evidence>
<dbReference type="InterPro" id="IPR050204">
    <property type="entry name" value="AraC_XylS_family_regulators"/>
</dbReference>
<gene>
    <name evidence="5" type="ORF">FNJ47_33715</name>
</gene>
<dbReference type="Pfam" id="PF12852">
    <property type="entry name" value="Cupin_6"/>
    <property type="match status" value="1"/>
</dbReference>
<keyword evidence="2" id="KW-0238">DNA-binding</keyword>
<evidence type="ECO:0000256" key="1">
    <source>
        <dbReference type="ARBA" id="ARBA00023015"/>
    </source>
</evidence>
<dbReference type="PANTHER" id="PTHR46796">
    <property type="entry name" value="HTH-TYPE TRANSCRIPTIONAL ACTIVATOR RHAS-RELATED"/>
    <property type="match status" value="1"/>
</dbReference>
<dbReference type="InterPro" id="IPR018060">
    <property type="entry name" value="HTH_AraC"/>
</dbReference>
<dbReference type="EMBL" id="VKHP01000189">
    <property type="protein sequence ID" value="NEV00635.1"/>
    <property type="molecule type" value="Genomic_DNA"/>
</dbReference>
<dbReference type="InterPro" id="IPR009057">
    <property type="entry name" value="Homeodomain-like_sf"/>
</dbReference>
<dbReference type="Gene3D" id="1.10.10.60">
    <property type="entry name" value="Homeodomain-like"/>
    <property type="match status" value="1"/>
</dbReference>
<dbReference type="SUPFAM" id="SSF46689">
    <property type="entry name" value="Homeodomain-like"/>
    <property type="match status" value="2"/>
</dbReference>
<evidence type="ECO:0000259" key="4">
    <source>
        <dbReference type="PROSITE" id="PS01124"/>
    </source>
</evidence>
<name>A0A6P1BQW1_9BRAD</name>
<dbReference type="AlphaFoldDB" id="A0A6P1BQW1"/>
<dbReference type="SMART" id="SM00342">
    <property type="entry name" value="HTH_ARAC"/>
    <property type="match status" value="1"/>
</dbReference>
<dbReference type="PROSITE" id="PS00041">
    <property type="entry name" value="HTH_ARAC_FAMILY_1"/>
    <property type="match status" value="1"/>
</dbReference>
<dbReference type="GO" id="GO:0003700">
    <property type="term" value="F:DNA-binding transcription factor activity"/>
    <property type="evidence" value="ECO:0007669"/>
    <property type="project" value="InterPro"/>
</dbReference>
<comment type="caution">
    <text evidence="5">The sequence shown here is derived from an EMBL/GenBank/DDBJ whole genome shotgun (WGS) entry which is preliminary data.</text>
</comment>
<dbReference type="GO" id="GO:0043565">
    <property type="term" value="F:sequence-specific DNA binding"/>
    <property type="evidence" value="ECO:0007669"/>
    <property type="project" value="InterPro"/>
</dbReference>
<evidence type="ECO:0000313" key="5">
    <source>
        <dbReference type="EMBL" id="NEV00635.1"/>
    </source>
</evidence>
<keyword evidence="1" id="KW-0805">Transcription regulation</keyword>
<keyword evidence="3" id="KW-0804">Transcription</keyword>
<reference evidence="5 6" key="1">
    <citation type="journal article" date="2020" name="Arch. Microbiol.">
        <title>Bradyrhizobium uaiense sp. nov., a new highly efficient cowpea symbiont.</title>
        <authorList>
            <person name="Cabral Michel D."/>
            <person name="Azarias Guimaraes A."/>
            <person name="Martins da Costa E."/>
            <person name="Soares de Carvalho T."/>
            <person name="Balsanelli E."/>
            <person name="Willems A."/>
            <person name="Maltempi de Souza E."/>
            <person name="de Souza Moreira F.M."/>
        </authorList>
    </citation>
    <scope>NUCLEOTIDE SEQUENCE [LARGE SCALE GENOMIC DNA]</scope>
    <source>
        <strain evidence="5 6">UFLA 03-164</strain>
    </source>
</reference>
<protein>
    <submittedName>
        <fullName evidence="5">AraC family transcriptional regulator</fullName>
    </submittedName>
</protein>
<dbReference type="PROSITE" id="PS01124">
    <property type="entry name" value="HTH_ARAC_FAMILY_2"/>
    <property type="match status" value="1"/>
</dbReference>
<sequence length="226" mass="24164">MGTDLSCLPRPAEDVFAGCETLPFARLDAGAGLELRCLGGRMELPPAAAMLVEALPPVTVIPADTAATGRIGWLLDRLEEESRAGAPGGAAMTAQIMQMVFIEVLRALPDRESRGWLSALSDPRIGPAITAIHRMPGRDWRLEDLAAISHLSRSQFAARFRAAVGRAPIDYLLHWRMVLARRALAQPGATIAAVAAELGYASESAFGVAFRRVTGTTPRRATRAIA</sequence>
<evidence type="ECO:0000256" key="2">
    <source>
        <dbReference type="ARBA" id="ARBA00023125"/>
    </source>
</evidence>
<dbReference type="InterPro" id="IPR032783">
    <property type="entry name" value="AraC_lig"/>
</dbReference>
<feature type="domain" description="HTH araC/xylS-type" evidence="4">
    <location>
        <begin position="126"/>
        <end position="224"/>
    </location>
</feature>
<organism evidence="5 6">
    <name type="scientific">Bradyrhizobium uaiense</name>
    <dbReference type="NCBI Taxonomy" id="2594946"/>
    <lineage>
        <taxon>Bacteria</taxon>
        <taxon>Pseudomonadati</taxon>
        <taxon>Pseudomonadota</taxon>
        <taxon>Alphaproteobacteria</taxon>
        <taxon>Hyphomicrobiales</taxon>
        <taxon>Nitrobacteraceae</taxon>
        <taxon>Bradyrhizobium</taxon>
    </lineage>
</organism>
<dbReference type="InterPro" id="IPR018062">
    <property type="entry name" value="HTH_AraC-typ_CS"/>
</dbReference>
<dbReference type="Pfam" id="PF12833">
    <property type="entry name" value="HTH_18"/>
    <property type="match status" value="1"/>
</dbReference>
<proteinExistence type="predicted"/>
<keyword evidence="6" id="KW-1185">Reference proteome</keyword>
<dbReference type="Proteomes" id="UP000468531">
    <property type="component" value="Unassembled WGS sequence"/>
</dbReference>
<accession>A0A6P1BQW1</accession>